<dbReference type="Proteomes" id="UP000095283">
    <property type="component" value="Unplaced"/>
</dbReference>
<sequence>MLIFLKTTTFHRFKMIAHFIKICVYDQKNSRYDGIYDVLRHPGNPRYLSSLTR</sequence>
<keyword evidence="1" id="KW-1185">Reference proteome</keyword>
<protein>
    <submittedName>
        <fullName evidence="2">Protein kinase domain-containing protein</fullName>
    </submittedName>
</protein>
<evidence type="ECO:0000313" key="2">
    <source>
        <dbReference type="WBParaSite" id="Hba_11244"/>
    </source>
</evidence>
<proteinExistence type="predicted"/>
<organism evidence="1 2">
    <name type="scientific">Heterorhabditis bacteriophora</name>
    <name type="common">Entomopathogenic nematode worm</name>
    <dbReference type="NCBI Taxonomy" id="37862"/>
    <lineage>
        <taxon>Eukaryota</taxon>
        <taxon>Metazoa</taxon>
        <taxon>Ecdysozoa</taxon>
        <taxon>Nematoda</taxon>
        <taxon>Chromadorea</taxon>
        <taxon>Rhabditida</taxon>
        <taxon>Rhabditina</taxon>
        <taxon>Rhabditomorpha</taxon>
        <taxon>Strongyloidea</taxon>
        <taxon>Heterorhabditidae</taxon>
        <taxon>Heterorhabditis</taxon>
    </lineage>
</organism>
<accession>A0A1I7X104</accession>
<name>A0A1I7X104_HETBA</name>
<dbReference type="AlphaFoldDB" id="A0A1I7X104"/>
<dbReference type="WBParaSite" id="Hba_11244">
    <property type="protein sequence ID" value="Hba_11244"/>
    <property type="gene ID" value="Hba_11244"/>
</dbReference>
<reference evidence="2" key="1">
    <citation type="submission" date="2016-11" db="UniProtKB">
        <authorList>
            <consortium name="WormBaseParasite"/>
        </authorList>
    </citation>
    <scope>IDENTIFICATION</scope>
</reference>
<evidence type="ECO:0000313" key="1">
    <source>
        <dbReference type="Proteomes" id="UP000095283"/>
    </source>
</evidence>